<dbReference type="InterPro" id="IPR023296">
    <property type="entry name" value="Glyco_hydro_beta-prop_sf"/>
</dbReference>
<dbReference type="SUPFAM" id="SSF75005">
    <property type="entry name" value="Arabinanase/levansucrase/invertase"/>
    <property type="match status" value="1"/>
</dbReference>
<dbReference type="GO" id="GO:0005975">
    <property type="term" value="P:carbohydrate metabolic process"/>
    <property type="evidence" value="ECO:0007669"/>
    <property type="project" value="InterPro"/>
</dbReference>
<dbReference type="EMBL" id="JACRTF010000001">
    <property type="protein sequence ID" value="MBC8592414.1"/>
    <property type="molecule type" value="Genomic_DNA"/>
</dbReference>
<accession>A0A926F5S0</accession>
<dbReference type="InterPro" id="IPR006710">
    <property type="entry name" value="Glyco_hydro_43"/>
</dbReference>
<dbReference type="RefSeq" id="WP_262433611.1">
    <property type="nucleotide sequence ID" value="NZ_JACRTF010000001.1"/>
</dbReference>
<keyword evidence="4 5" id="KW-0326">Glycosidase</keyword>
<dbReference type="PANTHER" id="PTHR43817:SF1">
    <property type="entry name" value="HYDROLASE, FAMILY 43, PUTATIVE (AFU_ORTHOLOGUE AFUA_3G01660)-RELATED"/>
    <property type="match status" value="1"/>
</dbReference>
<keyword evidence="2" id="KW-0732">Signal</keyword>
<evidence type="ECO:0000256" key="5">
    <source>
        <dbReference type="RuleBase" id="RU361187"/>
    </source>
</evidence>
<keyword evidence="3 5" id="KW-0378">Hydrolase</keyword>
<dbReference type="PANTHER" id="PTHR43817">
    <property type="entry name" value="GLYCOSYL HYDROLASE"/>
    <property type="match status" value="1"/>
</dbReference>
<evidence type="ECO:0000256" key="1">
    <source>
        <dbReference type="ARBA" id="ARBA00009865"/>
    </source>
</evidence>
<evidence type="ECO:0000313" key="6">
    <source>
        <dbReference type="EMBL" id="MBC8592414.1"/>
    </source>
</evidence>
<dbReference type="Pfam" id="PF04616">
    <property type="entry name" value="Glyco_hydro_43"/>
    <property type="match status" value="1"/>
</dbReference>
<protein>
    <submittedName>
        <fullName evidence="6">Glycoside hydrolase family 43 protein</fullName>
    </submittedName>
</protein>
<dbReference type="Proteomes" id="UP000651085">
    <property type="component" value="Unassembled WGS sequence"/>
</dbReference>
<evidence type="ECO:0000256" key="3">
    <source>
        <dbReference type="ARBA" id="ARBA00022801"/>
    </source>
</evidence>
<evidence type="ECO:0000256" key="4">
    <source>
        <dbReference type="ARBA" id="ARBA00023295"/>
    </source>
</evidence>
<proteinExistence type="inferred from homology"/>
<dbReference type="PROSITE" id="PS51257">
    <property type="entry name" value="PROKAR_LIPOPROTEIN"/>
    <property type="match status" value="1"/>
</dbReference>
<dbReference type="InterPro" id="IPR016828">
    <property type="entry name" value="Alpha-L-arabinofuranosidase"/>
</dbReference>
<comment type="caution">
    <text evidence="6">The sequence shown here is derived from an EMBL/GenBank/DDBJ whole genome shotgun (WGS) entry which is preliminary data.</text>
</comment>
<name>A0A926F5S0_9BACT</name>
<dbReference type="AlphaFoldDB" id="A0A926F5S0"/>
<sequence>MKSGIILFLFLLLSVSCSNPKNRQKVEATDATYTNPLWNEAADFSATYYDGKYYFLQSRNNKIILRKTDDMTDLKNAVEKEVWVPTDKSNSFNLWRPELHRVNGKWYIYYAADDGNTDDHQLYVIENESSNPMRGDFVMKGPIMTNPEWNWGIHVTTFMHKGEQYLLWSGWPRRRINIETQCIYIAKMKNPWTLESPRILISRPQYEWERQWVNPDGSRTAYPIHVNESPQAFCSKDSTKVFVFYSASGCWTPYYSLGLLVADADSDLLNPSSWTKSPEPVFSSSSENKVYGPGSVSFLPSPDQQEIYMLYHARNDQNGSSFRTIRLQKIQWGTDGMPLFGAPVPVGVSLPKPSGTLEN</sequence>
<organism evidence="6 7">
    <name type="scientific">Jilunia laotingensis</name>
    <dbReference type="NCBI Taxonomy" id="2763675"/>
    <lineage>
        <taxon>Bacteria</taxon>
        <taxon>Pseudomonadati</taxon>
        <taxon>Bacteroidota</taxon>
        <taxon>Bacteroidia</taxon>
        <taxon>Bacteroidales</taxon>
        <taxon>Bacteroidaceae</taxon>
        <taxon>Jilunia</taxon>
    </lineage>
</organism>
<dbReference type="Gene3D" id="2.115.10.20">
    <property type="entry name" value="Glycosyl hydrolase domain, family 43"/>
    <property type="match status" value="1"/>
</dbReference>
<comment type="similarity">
    <text evidence="1 5">Belongs to the glycosyl hydrolase 43 family.</text>
</comment>
<dbReference type="GO" id="GO:0004553">
    <property type="term" value="F:hydrolase activity, hydrolyzing O-glycosyl compounds"/>
    <property type="evidence" value="ECO:0007669"/>
    <property type="project" value="InterPro"/>
</dbReference>
<keyword evidence="7" id="KW-1185">Reference proteome</keyword>
<dbReference type="PIRSF" id="PIRSF025414">
    <property type="entry name" value="Alpha-L-arabinofuranosidase"/>
    <property type="match status" value="1"/>
</dbReference>
<evidence type="ECO:0000313" key="7">
    <source>
        <dbReference type="Proteomes" id="UP000651085"/>
    </source>
</evidence>
<gene>
    <name evidence="6" type="ORF">H8744_03980</name>
</gene>
<evidence type="ECO:0000256" key="2">
    <source>
        <dbReference type="ARBA" id="ARBA00022729"/>
    </source>
</evidence>
<dbReference type="CDD" id="cd18820">
    <property type="entry name" value="GH43_LbAraf43-like"/>
    <property type="match status" value="1"/>
</dbReference>
<reference evidence="6" key="1">
    <citation type="submission" date="2020-08" db="EMBL/GenBank/DDBJ databases">
        <title>Genome public.</title>
        <authorList>
            <person name="Liu C."/>
            <person name="Sun Q."/>
        </authorList>
    </citation>
    <scope>NUCLEOTIDE SEQUENCE</scope>
    <source>
        <strain evidence="6">N12</strain>
    </source>
</reference>